<evidence type="ECO:0000313" key="2">
    <source>
        <dbReference type="EMBL" id="KAG8181268.1"/>
    </source>
</evidence>
<keyword evidence="3" id="KW-1185">Reference proteome</keyword>
<dbReference type="EMBL" id="JAFNEN010000524">
    <property type="protein sequence ID" value="KAG8181268.1"/>
    <property type="molecule type" value="Genomic_DNA"/>
</dbReference>
<dbReference type="Proteomes" id="UP000827092">
    <property type="component" value="Unassembled WGS sequence"/>
</dbReference>
<gene>
    <name evidence="2" type="ORF">JTE90_018787</name>
</gene>
<feature type="region of interest" description="Disordered" evidence="1">
    <location>
        <begin position="43"/>
        <end position="63"/>
    </location>
</feature>
<name>A0AAV6UBN9_9ARAC</name>
<evidence type="ECO:0000313" key="3">
    <source>
        <dbReference type="Proteomes" id="UP000827092"/>
    </source>
</evidence>
<proteinExistence type="predicted"/>
<comment type="caution">
    <text evidence="2">The sequence shown here is derived from an EMBL/GenBank/DDBJ whole genome shotgun (WGS) entry which is preliminary data.</text>
</comment>
<evidence type="ECO:0000256" key="1">
    <source>
        <dbReference type="SAM" id="MobiDB-lite"/>
    </source>
</evidence>
<reference evidence="2 3" key="1">
    <citation type="journal article" date="2022" name="Nat. Ecol. Evol.">
        <title>A masculinizing supergene underlies an exaggerated male reproductive morph in a spider.</title>
        <authorList>
            <person name="Hendrickx F."/>
            <person name="De Corte Z."/>
            <person name="Sonet G."/>
            <person name="Van Belleghem S.M."/>
            <person name="Kostlbacher S."/>
            <person name="Vangestel C."/>
        </authorList>
    </citation>
    <scope>NUCLEOTIDE SEQUENCE [LARGE SCALE GENOMIC DNA]</scope>
    <source>
        <strain evidence="2">W744_W776</strain>
    </source>
</reference>
<protein>
    <submittedName>
        <fullName evidence="2">Uncharacterized protein</fullName>
    </submittedName>
</protein>
<accession>A0AAV6UBN9</accession>
<sequence length="122" mass="13363">MATSPLGMRNAPLKWQEEQGPFKRWLYRVGCRISLIISSATGRIETESNSSSEQQEETKRASLFLMSSGSAGAGTQVGHLLDAPLSSLSATFAFRSHSSRSFSNKRNLSEKFGTSDEIKDSD</sequence>
<dbReference type="AlphaFoldDB" id="A0AAV6UBN9"/>
<organism evidence="2 3">
    <name type="scientific">Oedothorax gibbosus</name>
    <dbReference type="NCBI Taxonomy" id="931172"/>
    <lineage>
        <taxon>Eukaryota</taxon>
        <taxon>Metazoa</taxon>
        <taxon>Ecdysozoa</taxon>
        <taxon>Arthropoda</taxon>
        <taxon>Chelicerata</taxon>
        <taxon>Arachnida</taxon>
        <taxon>Araneae</taxon>
        <taxon>Araneomorphae</taxon>
        <taxon>Entelegynae</taxon>
        <taxon>Araneoidea</taxon>
        <taxon>Linyphiidae</taxon>
        <taxon>Erigoninae</taxon>
        <taxon>Oedothorax</taxon>
    </lineage>
</organism>